<dbReference type="Gene3D" id="2.70.150.10">
    <property type="entry name" value="Calcium-transporting ATPase, cytoplasmic transduction domain A"/>
    <property type="match status" value="1"/>
</dbReference>
<comment type="catalytic activity">
    <reaction evidence="14">
        <text>Ca(2+)(in) + ATP + H2O = Ca(2+)(out) + ADP + phosphate + H(+)</text>
        <dbReference type="Rhea" id="RHEA:18105"/>
        <dbReference type="ChEBI" id="CHEBI:15377"/>
        <dbReference type="ChEBI" id="CHEBI:15378"/>
        <dbReference type="ChEBI" id="CHEBI:29108"/>
        <dbReference type="ChEBI" id="CHEBI:30616"/>
        <dbReference type="ChEBI" id="CHEBI:43474"/>
        <dbReference type="ChEBI" id="CHEBI:456216"/>
        <dbReference type="EC" id="7.2.2.10"/>
    </reaction>
</comment>
<dbReference type="SUPFAM" id="SSF81653">
    <property type="entry name" value="Calcium ATPase, transduction domain A"/>
    <property type="match status" value="1"/>
</dbReference>
<keyword evidence="18" id="KW-1185">Reference proteome</keyword>
<keyword evidence="13 14" id="KW-0472">Membrane</keyword>
<dbReference type="SUPFAM" id="SSF81660">
    <property type="entry name" value="Metal cation-transporting ATPase, ATP-binding domain N"/>
    <property type="match status" value="1"/>
</dbReference>
<feature type="transmembrane region" description="Helical" evidence="14">
    <location>
        <begin position="1059"/>
        <end position="1077"/>
    </location>
</feature>
<evidence type="ECO:0000256" key="9">
    <source>
        <dbReference type="ARBA" id="ARBA00022842"/>
    </source>
</evidence>
<dbReference type="GO" id="GO:0005886">
    <property type="term" value="C:plasma membrane"/>
    <property type="evidence" value="ECO:0007669"/>
    <property type="project" value="TreeGrafter"/>
</dbReference>
<feature type="transmembrane region" description="Helical" evidence="14">
    <location>
        <begin position="880"/>
        <end position="905"/>
    </location>
</feature>
<dbReference type="Pfam" id="PF00689">
    <property type="entry name" value="Cation_ATPase_C"/>
    <property type="match status" value="1"/>
</dbReference>
<comment type="caution">
    <text evidence="17">The sequence shown here is derived from an EMBL/GenBank/DDBJ whole genome shotgun (WGS) entry which is preliminary data.</text>
</comment>
<dbReference type="SMART" id="SM00831">
    <property type="entry name" value="Cation_ATPase_N"/>
    <property type="match status" value="1"/>
</dbReference>
<keyword evidence="7 14" id="KW-0106">Calcium</keyword>
<dbReference type="GO" id="GO:0012505">
    <property type="term" value="C:endomembrane system"/>
    <property type="evidence" value="ECO:0007669"/>
    <property type="project" value="UniProtKB-SubCell"/>
</dbReference>
<dbReference type="SFLD" id="SFLDS00003">
    <property type="entry name" value="Haloacid_Dehalogenase"/>
    <property type="match status" value="1"/>
</dbReference>
<dbReference type="SFLD" id="SFLDG00002">
    <property type="entry name" value="C1.7:_P-type_atpase_like"/>
    <property type="match status" value="1"/>
</dbReference>
<dbReference type="NCBIfam" id="TIGR01494">
    <property type="entry name" value="ATPase_P-type"/>
    <property type="match status" value="2"/>
</dbReference>
<keyword evidence="11 14" id="KW-1133">Transmembrane helix</keyword>
<dbReference type="EMBL" id="SDOX01000005">
    <property type="protein sequence ID" value="TFJ87718.1"/>
    <property type="molecule type" value="Genomic_DNA"/>
</dbReference>
<evidence type="ECO:0000256" key="10">
    <source>
        <dbReference type="ARBA" id="ARBA00022967"/>
    </source>
</evidence>
<dbReference type="InterPro" id="IPR006068">
    <property type="entry name" value="ATPase_P-typ_cation-transptr_C"/>
</dbReference>
<dbReference type="NCBIfam" id="TIGR01517">
    <property type="entry name" value="ATPase-IIB_Ca"/>
    <property type="match status" value="1"/>
</dbReference>
<dbReference type="SFLD" id="SFLDF00027">
    <property type="entry name" value="p-type_atpase"/>
    <property type="match status" value="1"/>
</dbReference>
<gene>
    <name evidence="17" type="ORF">NSK_001068</name>
</gene>
<keyword evidence="9" id="KW-0460">Magnesium</keyword>
<evidence type="ECO:0000256" key="15">
    <source>
        <dbReference type="SAM" id="MobiDB-lite"/>
    </source>
</evidence>
<evidence type="ECO:0000256" key="5">
    <source>
        <dbReference type="ARBA" id="ARBA00022723"/>
    </source>
</evidence>
<feature type="transmembrane region" description="Helical" evidence="14">
    <location>
        <begin position="346"/>
        <end position="374"/>
    </location>
</feature>
<evidence type="ECO:0000256" key="7">
    <source>
        <dbReference type="ARBA" id="ARBA00022837"/>
    </source>
</evidence>
<dbReference type="Gene3D" id="1.20.1110.10">
    <property type="entry name" value="Calcium-transporting ATPase, transmembrane domain"/>
    <property type="match status" value="2"/>
</dbReference>
<keyword evidence="4 14" id="KW-0812">Transmembrane</keyword>
<keyword evidence="12 14" id="KW-0406">Ion transport</keyword>
<evidence type="ECO:0000256" key="11">
    <source>
        <dbReference type="ARBA" id="ARBA00022989"/>
    </source>
</evidence>
<dbReference type="GO" id="GO:0046872">
    <property type="term" value="F:metal ion binding"/>
    <property type="evidence" value="ECO:0007669"/>
    <property type="project" value="UniProtKB-KW"/>
</dbReference>
<evidence type="ECO:0000256" key="2">
    <source>
        <dbReference type="ARBA" id="ARBA00022448"/>
    </source>
</evidence>
<evidence type="ECO:0000256" key="13">
    <source>
        <dbReference type="ARBA" id="ARBA00023136"/>
    </source>
</evidence>
<name>A0A4D9DG03_9STRA</name>
<keyword evidence="2 14" id="KW-0813">Transport</keyword>
<evidence type="ECO:0000313" key="17">
    <source>
        <dbReference type="EMBL" id="TFJ87718.1"/>
    </source>
</evidence>
<dbReference type="PANTHER" id="PTHR24093">
    <property type="entry name" value="CATION TRANSPORTING ATPASE"/>
    <property type="match status" value="1"/>
</dbReference>
<sequence length="1137" mass="124450">MPLPSSGLLKVAAAGGDESMQHLRQRSLGSSKGSSFNDQSITPMVLDKLNVAQEAESNKTALDALGGLSGLAKELEVDLKHGLKDRQVSELRARFGANSFPEAPIASWLELFVNALKDPIIVVLIFACIISLVVGLIEDPHDGWIEGTAIMVAIMIVATVTASNNYTKELQFRSLEATSKKDERVFIKRSGALHFVNPEEIVVGDLIKLKAGDGIPADGILVDGDGVKVNESSLTGEPEDLLKKVDKDPFLLSSSLLTDQGSSPEIFIFVIAVGPRSQWGKIRANLVQDSTPTPLQEKLEHAATVIGKVGTFVSVATFLALVVMIFKPPGQPARHPDGQKITSELINAFIIAVTIIVVAIPEGLPLAVTISLAYSTRKMYKDQNLIRVLAACETMGNATNICSDKTGTLTENRMTVVELWAGGQVYMDMKAAGSELKPKLKSMISINVAVNSSANVLFKAEDGTVLARPKIVGSATEGALLLMIHAWGLHFTHLKDRHFHKATDRVFPFNSGKKRATALIHQKNGGLRVLVKGATEWVLNDCTAYTLSDGATMPMTPEVRAKIDVHVLSMANRALRTLCIAHRDFPPGEALPADWEDVPPDHENLVCDGIVGIIDPLREDVKDAVKTAQKAGVMVRMITGDNIHTAQAIARDCGILTPGGLAIEGPVFRNLTPAQLDELLPRIQVMARSSPEDKYLMVTRLNGANLPKDKASWEEKHPGRDWEEEKDLLLPGYYQEWNASRGSDGGHVVGVTGDGTNDAPALKAADVGLSMGITGTQVAKNASDIVILDDKFSSIVKAIMWGRAVYDNIRKFLQYQMTVNLAALILTFFGAVTGMGTPLNAVMMLWINLIMDTMGALALGTEEPTAALLNRRPYKRSANLFSRLMVRNVVGQVVFQLGILFFVLYRGPSLWGVEDGNYCKSWTAASSRTDVTWEFNGVGYTCADFQLVCAEYFGGQSTGECYTEMLKYWTTPSRFESTCDLRCDAFDFTHYTFIFTSFVMCQAFNEFNARELFNNYNVFRGLTRNPIFLVILSVIVCLQIIIVEFGGKFVRTTPLPLELWAWSFLFGFLSLPVGLLLKICMPLKESPETFFGYFLPDKNEPLPQELSKLVISSEDTTDADMSDVSPPIARVHHDNHV</sequence>
<dbReference type="SUPFAM" id="SSF56784">
    <property type="entry name" value="HAD-like"/>
    <property type="match status" value="1"/>
</dbReference>
<dbReference type="InterPro" id="IPR004014">
    <property type="entry name" value="ATPase_P-typ_cation-transptr_N"/>
</dbReference>
<evidence type="ECO:0000259" key="16">
    <source>
        <dbReference type="SMART" id="SM00831"/>
    </source>
</evidence>
<dbReference type="GO" id="GO:0005524">
    <property type="term" value="F:ATP binding"/>
    <property type="evidence" value="ECO:0007669"/>
    <property type="project" value="UniProtKB-KW"/>
</dbReference>
<dbReference type="Gene3D" id="3.40.1110.10">
    <property type="entry name" value="Calcium-transporting ATPase, cytoplasmic domain N"/>
    <property type="match status" value="1"/>
</dbReference>
<feature type="transmembrane region" description="Helical" evidence="14">
    <location>
        <begin position="305"/>
        <end position="326"/>
    </location>
</feature>
<dbReference type="Gene3D" id="3.40.50.1000">
    <property type="entry name" value="HAD superfamily/HAD-like"/>
    <property type="match status" value="1"/>
</dbReference>
<feature type="region of interest" description="Disordered" evidence="15">
    <location>
        <begin position="14"/>
        <end position="36"/>
    </location>
</feature>
<dbReference type="PRINTS" id="PR00119">
    <property type="entry name" value="CATATPASE"/>
</dbReference>
<evidence type="ECO:0000256" key="14">
    <source>
        <dbReference type="RuleBase" id="RU361146"/>
    </source>
</evidence>
<dbReference type="InterPro" id="IPR023298">
    <property type="entry name" value="ATPase_P-typ_TM_dom_sf"/>
</dbReference>
<dbReference type="GO" id="GO:0016887">
    <property type="term" value="F:ATP hydrolysis activity"/>
    <property type="evidence" value="ECO:0007669"/>
    <property type="project" value="InterPro"/>
</dbReference>
<evidence type="ECO:0000256" key="8">
    <source>
        <dbReference type="ARBA" id="ARBA00022840"/>
    </source>
</evidence>
<dbReference type="Pfam" id="PF13246">
    <property type="entry name" value="Cation_ATPase"/>
    <property type="match status" value="1"/>
</dbReference>
<dbReference type="InterPro" id="IPR008250">
    <property type="entry name" value="ATPase_P-typ_transduc_dom_A_sf"/>
</dbReference>
<evidence type="ECO:0000256" key="3">
    <source>
        <dbReference type="ARBA" id="ARBA00022568"/>
    </source>
</evidence>
<dbReference type="InterPro" id="IPR001757">
    <property type="entry name" value="P_typ_ATPase"/>
</dbReference>
<dbReference type="Pfam" id="PF00690">
    <property type="entry name" value="Cation_ATPase_N"/>
    <property type="match status" value="1"/>
</dbReference>
<keyword evidence="10" id="KW-1278">Translocase</keyword>
<dbReference type="SUPFAM" id="SSF81665">
    <property type="entry name" value="Calcium ATPase, transmembrane domain M"/>
    <property type="match status" value="1"/>
</dbReference>
<dbReference type="InterPro" id="IPR036412">
    <property type="entry name" value="HAD-like_sf"/>
</dbReference>
<feature type="transmembrane region" description="Helical" evidence="14">
    <location>
        <begin position="120"/>
        <end position="137"/>
    </location>
</feature>
<comment type="similarity">
    <text evidence="14">Belongs to the cation transport ATPase (P-type) (TC 3.A.3) family.</text>
</comment>
<dbReference type="EC" id="7.2.2.10" evidence="14"/>
<dbReference type="InterPro" id="IPR059000">
    <property type="entry name" value="ATPase_P-type_domA"/>
</dbReference>
<comment type="caution">
    <text evidence="14">Lacks conserved residue(s) required for the propagation of feature annotation.</text>
</comment>
<feature type="compositionally biased region" description="Polar residues" evidence="15">
    <location>
        <begin position="27"/>
        <end position="36"/>
    </location>
</feature>
<feature type="domain" description="Cation-transporting P-type ATPase N-terminal" evidence="16">
    <location>
        <begin position="64"/>
        <end position="136"/>
    </location>
</feature>
<reference evidence="17 18" key="1">
    <citation type="submission" date="2019-01" db="EMBL/GenBank/DDBJ databases">
        <title>Nuclear Genome Assembly of the Microalgal Biofuel strain Nannochloropsis salina CCMP1776.</title>
        <authorList>
            <person name="Hovde B."/>
        </authorList>
    </citation>
    <scope>NUCLEOTIDE SEQUENCE [LARGE SCALE GENOMIC DNA]</scope>
    <source>
        <strain evidence="17 18">CCMP1776</strain>
    </source>
</reference>
<comment type="function">
    <text evidence="14">Catalyzes the hydrolysis of ATP coupled with the transport of calcium.</text>
</comment>
<dbReference type="InterPro" id="IPR023214">
    <property type="entry name" value="HAD_sf"/>
</dbReference>
<dbReference type="InterPro" id="IPR044492">
    <property type="entry name" value="P_typ_ATPase_HD_dom"/>
</dbReference>
<feature type="transmembrane region" description="Helical" evidence="14">
    <location>
        <begin position="1027"/>
        <end position="1047"/>
    </location>
</feature>
<keyword evidence="6 14" id="KW-0547">Nucleotide-binding</keyword>
<proteinExistence type="inferred from homology"/>
<dbReference type="AlphaFoldDB" id="A0A4D9DG03"/>
<keyword evidence="3 14" id="KW-0109">Calcium transport</keyword>
<comment type="subcellular location">
    <subcellularLocation>
        <location evidence="1">Endomembrane system</location>
        <topology evidence="1">Multi-pass membrane protein</topology>
    </subcellularLocation>
    <subcellularLocation>
        <location evidence="14">Membrane</location>
        <topology evidence="14">Multi-pass membrane protein</topology>
    </subcellularLocation>
</comment>
<evidence type="ECO:0000313" key="18">
    <source>
        <dbReference type="Proteomes" id="UP000355283"/>
    </source>
</evidence>
<dbReference type="InterPro" id="IPR006408">
    <property type="entry name" value="P-type_ATPase_IIB"/>
</dbReference>
<dbReference type="InterPro" id="IPR023299">
    <property type="entry name" value="ATPase_P-typ_cyto_dom_N"/>
</dbReference>
<evidence type="ECO:0000256" key="12">
    <source>
        <dbReference type="ARBA" id="ARBA00023065"/>
    </source>
</evidence>
<dbReference type="Pfam" id="PF00122">
    <property type="entry name" value="E1-E2_ATPase"/>
    <property type="match status" value="1"/>
</dbReference>
<accession>A0A4D9DG03</accession>
<evidence type="ECO:0000256" key="6">
    <source>
        <dbReference type="ARBA" id="ARBA00022741"/>
    </source>
</evidence>
<feature type="transmembrane region" description="Helical" evidence="14">
    <location>
        <begin position="143"/>
        <end position="163"/>
    </location>
</feature>
<organism evidence="17 18">
    <name type="scientific">Nannochloropsis salina CCMP1776</name>
    <dbReference type="NCBI Taxonomy" id="1027361"/>
    <lineage>
        <taxon>Eukaryota</taxon>
        <taxon>Sar</taxon>
        <taxon>Stramenopiles</taxon>
        <taxon>Ochrophyta</taxon>
        <taxon>Eustigmatophyceae</taxon>
        <taxon>Eustigmatales</taxon>
        <taxon>Monodopsidaceae</taxon>
        <taxon>Microchloropsis</taxon>
        <taxon>Microchloropsis salina</taxon>
    </lineage>
</organism>
<evidence type="ECO:0000256" key="4">
    <source>
        <dbReference type="ARBA" id="ARBA00022692"/>
    </source>
</evidence>
<dbReference type="Proteomes" id="UP000355283">
    <property type="component" value="Unassembled WGS sequence"/>
</dbReference>
<dbReference type="InterPro" id="IPR018303">
    <property type="entry name" value="ATPase_P-typ_P_site"/>
</dbReference>
<keyword evidence="5" id="KW-0479">Metal-binding</keyword>
<keyword evidence="8 14" id="KW-0067">ATP-binding</keyword>
<dbReference type="GO" id="GO:0005388">
    <property type="term" value="F:P-type calcium transporter activity"/>
    <property type="evidence" value="ECO:0007669"/>
    <property type="project" value="UniProtKB-EC"/>
</dbReference>
<dbReference type="OrthoDB" id="116380at2759"/>
<evidence type="ECO:0000256" key="1">
    <source>
        <dbReference type="ARBA" id="ARBA00004127"/>
    </source>
</evidence>
<dbReference type="PANTHER" id="PTHR24093:SF369">
    <property type="entry name" value="CALCIUM-TRANSPORTING ATPASE"/>
    <property type="match status" value="1"/>
</dbReference>
<dbReference type="PROSITE" id="PS00154">
    <property type="entry name" value="ATPASE_E1_E2"/>
    <property type="match status" value="1"/>
</dbReference>
<protein>
    <recommendedName>
        <fullName evidence="14">Calcium-transporting ATPase</fullName>
        <ecNumber evidence="14">7.2.2.10</ecNumber>
    </recommendedName>
</protein>